<dbReference type="EMBL" id="FNWX01000053">
    <property type="protein sequence ID" value="SEH92531.1"/>
    <property type="molecule type" value="Genomic_DNA"/>
</dbReference>
<dbReference type="Proteomes" id="UP000198555">
    <property type="component" value="Unassembled WGS sequence"/>
</dbReference>
<evidence type="ECO:0000313" key="2">
    <source>
        <dbReference type="Proteomes" id="UP000198555"/>
    </source>
</evidence>
<protein>
    <submittedName>
        <fullName evidence="1">Uncharacterized protein</fullName>
    </submittedName>
</protein>
<sequence>MNLQSLESELKKRLDFPYNWGKKQSDEWDRKTKFIYQTQDFESLENQCKDFDNELRNYAFNRWLNFWSAKAVESIFVSNSLVNKEDNPFSKTVDFYILEIPFDHKSSVFPRQFGKRFDYCLNHKKELIEWLYQNQSQQGRKHLENRLFIVFFNEKSNEHWKMKTELTLIQEKIEDYLGNFSKDNLVSLNLDSREILSDVIWIKV</sequence>
<dbReference type="STRING" id="420404.SAMN05421793_15314"/>
<keyword evidence="2" id="KW-1185">Reference proteome</keyword>
<proteinExistence type="predicted"/>
<gene>
    <name evidence="1" type="ORF">SAMN05421793_15314</name>
</gene>
<accession>A0A1H6LUW4</accession>
<evidence type="ECO:0000313" key="1">
    <source>
        <dbReference type="EMBL" id="SEH92531.1"/>
    </source>
</evidence>
<reference evidence="2" key="1">
    <citation type="submission" date="2016-10" db="EMBL/GenBank/DDBJ databases">
        <authorList>
            <person name="Varghese N."/>
            <person name="Submissions S."/>
        </authorList>
    </citation>
    <scope>NUCLEOTIDE SEQUENCE [LARGE SCALE GENOMIC DNA]</scope>
    <source>
        <strain evidence="2">DSM 19326</strain>
    </source>
</reference>
<dbReference type="AlphaFoldDB" id="A0A1H6LUW4"/>
<dbReference type="RefSeq" id="WP_089770934.1">
    <property type="nucleotide sequence ID" value="NZ_FNWX01000053.1"/>
</dbReference>
<name>A0A1H6LUW4_9FLAO</name>
<organism evidence="1 2">
    <name type="scientific">Epilithonimonas hominis</name>
    <dbReference type="NCBI Taxonomy" id="420404"/>
    <lineage>
        <taxon>Bacteria</taxon>
        <taxon>Pseudomonadati</taxon>
        <taxon>Bacteroidota</taxon>
        <taxon>Flavobacteriia</taxon>
        <taxon>Flavobacteriales</taxon>
        <taxon>Weeksellaceae</taxon>
        <taxon>Chryseobacterium group</taxon>
        <taxon>Epilithonimonas</taxon>
    </lineage>
</organism>